<dbReference type="SUPFAM" id="SSF49265">
    <property type="entry name" value="Fibronectin type III"/>
    <property type="match status" value="1"/>
</dbReference>
<feature type="region of interest" description="Disordered" evidence="1">
    <location>
        <begin position="307"/>
        <end position="338"/>
    </location>
</feature>
<evidence type="ECO:0000313" key="3">
    <source>
        <dbReference type="EMBL" id="CAG5917574.1"/>
    </source>
</evidence>
<dbReference type="CDD" id="cd00063">
    <property type="entry name" value="FN3"/>
    <property type="match status" value="1"/>
</dbReference>
<sequence>MCAGFVPLRGPVVSLRLVFVCLCAPEVTVRNTELRPCEEDARVCVSDPADCAPRPPPVRNKSLGVLDLSCFYQSSDASVTCSWTQELTPQAGLQASLIFTQAPTPPPPGPIRPRPTCPAHAARDCPPPPCPPRSREAVRSCSALFSPAAVLTVTARVRSYAAGGEIWSHPHPLPLYRAVRPPRPVLTVLGSSSDWLTVPDPVPAHAHRSLTHRLTGLRPRAAYRAAVACRGRGGPWSPWSAAVSGRTLDAAPPRPSELCYRLEETDSGSVLLHLSWKPEAGVLGYELLLDPGGSPRNVTGGAAVLEAGGGGLQRGRPRVQHGRIRAGGRPERPHTHTHRHLWVSSSYPAERTLRVQWAPPSPPPRPPSAMLLCSGARRGRRRPAGGPEPPPHVEPGEIYLVSVFPVQQQLCGPAQSLEASLRQGALVEPVGLKVVSVTKTTVSVMWAWQRKSGPIRRRHTFSHLTSNSEYSLLLLADNVSRSLTTVTTEFSGFCSL</sequence>
<feature type="compositionally biased region" description="Basic residues" evidence="1">
    <location>
        <begin position="315"/>
        <end position="326"/>
    </location>
</feature>
<comment type="caution">
    <text evidence="3">The sequence shown here is derived from an EMBL/GenBank/DDBJ whole genome shotgun (WGS) entry which is preliminary data.</text>
</comment>
<organism evidence="3 4">
    <name type="scientific">Menidia menidia</name>
    <name type="common">Atlantic silverside</name>
    <dbReference type="NCBI Taxonomy" id="238744"/>
    <lineage>
        <taxon>Eukaryota</taxon>
        <taxon>Metazoa</taxon>
        <taxon>Chordata</taxon>
        <taxon>Craniata</taxon>
        <taxon>Vertebrata</taxon>
        <taxon>Euteleostomi</taxon>
        <taxon>Actinopterygii</taxon>
        <taxon>Neopterygii</taxon>
        <taxon>Teleostei</taxon>
        <taxon>Neoteleostei</taxon>
        <taxon>Acanthomorphata</taxon>
        <taxon>Ovalentaria</taxon>
        <taxon>Atherinomorphae</taxon>
        <taxon>Atheriniformes</taxon>
        <taxon>Atherinopsidae</taxon>
        <taxon>Menidiinae</taxon>
        <taxon>Menidia</taxon>
    </lineage>
</organism>
<dbReference type="InterPro" id="IPR013783">
    <property type="entry name" value="Ig-like_fold"/>
</dbReference>
<name>A0A8S4B8Y3_9TELE</name>
<feature type="signal peptide" evidence="2">
    <location>
        <begin position="1"/>
        <end position="23"/>
    </location>
</feature>
<dbReference type="Gene3D" id="2.60.40.10">
    <property type="entry name" value="Immunoglobulins"/>
    <property type="match status" value="1"/>
</dbReference>
<dbReference type="InterPro" id="IPR003961">
    <property type="entry name" value="FN3_dom"/>
</dbReference>
<evidence type="ECO:0000256" key="1">
    <source>
        <dbReference type="SAM" id="MobiDB-lite"/>
    </source>
</evidence>
<accession>A0A8S4B8Y3</accession>
<dbReference type="OrthoDB" id="9828391at2759"/>
<evidence type="ECO:0000313" key="4">
    <source>
        <dbReference type="Proteomes" id="UP000677803"/>
    </source>
</evidence>
<proteinExistence type="predicted"/>
<keyword evidence="2" id="KW-0732">Signal</keyword>
<protein>
    <submittedName>
        <fullName evidence="3">(Atlantic silverside) hypothetical protein</fullName>
    </submittedName>
</protein>
<keyword evidence="4" id="KW-1185">Reference proteome</keyword>
<dbReference type="EMBL" id="CAJRST010011112">
    <property type="protein sequence ID" value="CAG5917574.1"/>
    <property type="molecule type" value="Genomic_DNA"/>
</dbReference>
<feature type="chain" id="PRO_5035730300" evidence="2">
    <location>
        <begin position="24"/>
        <end position="496"/>
    </location>
</feature>
<gene>
    <name evidence="3" type="ORF">MMEN_LOCUS10084</name>
</gene>
<dbReference type="AlphaFoldDB" id="A0A8S4B8Y3"/>
<dbReference type="InterPro" id="IPR036116">
    <property type="entry name" value="FN3_sf"/>
</dbReference>
<dbReference type="Proteomes" id="UP000677803">
    <property type="component" value="Unassembled WGS sequence"/>
</dbReference>
<evidence type="ECO:0000256" key="2">
    <source>
        <dbReference type="SAM" id="SignalP"/>
    </source>
</evidence>
<reference evidence="3" key="1">
    <citation type="submission" date="2021-05" db="EMBL/GenBank/DDBJ databases">
        <authorList>
            <person name="Tigano A."/>
        </authorList>
    </citation>
    <scope>NUCLEOTIDE SEQUENCE</scope>
</reference>